<comment type="caution">
    <text evidence="1">The sequence shown here is derived from an EMBL/GenBank/DDBJ whole genome shotgun (WGS) entry which is preliminary data.</text>
</comment>
<evidence type="ECO:0000313" key="2">
    <source>
        <dbReference type="Proteomes" id="UP001595075"/>
    </source>
</evidence>
<dbReference type="EMBL" id="JAZHXI010000008">
    <property type="protein sequence ID" value="KAL2068608.1"/>
    <property type="molecule type" value="Genomic_DNA"/>
</dbReference>
<proteinExistence type="predicted"/>
<protein>
    <submittedName>
        <fullName evidence="1">Uncharacterized protein</fullName>
    </submittedName>
</protein>
<accession>A0ABR4CFA9</accession>
<gene>
    <name evidence="1" type="ORF">VTL71DRAFT_14945</name>
</gene>
<sequence>MRKGNGYLSVYVSVFPNRIEAIQTPCFEAINQSIKWCISSFFPSITPCIHASNAREEVKSRKSIPILSIIGIQIIPASPSPSYLHRFSSRC</sequence>
<keyword evidence="2" id="KW-1185">Reference proteome</keyword>
<dbReference type="Proteomes" id="UP001595075">
    <property type="component" value="Unassembled WGS sequence"/>
</dbReference>
<name>A0ABR4CFA9_9HELO</name>
<evidence type="ECO:0000313" key="1">
    <source>
        <dbReference type="EMBL" id="KAL2068608.1"/>
    </source>
</evidence>
<organism evidence="1 2">
    <name type="scientific">Oculimacula yallundae</name>
    <dbReference type="NCBI Taxonomy" id="86028"/>
    <lineage>
        <taxon>Eukaryota</taxon>
        <taxon>Fungi</taxon>
        <taxon>Dikarya</taxon>
        <taxon>Ascomycota</taxon>
        <taxon>Pezizomycotina</taxon>
        <taxon>Leotiomycetes</taxon>
        <taxon>Helotiales</taxon>
        <taxon>Ploettnerulaceae</taxon>
        <taxon>Oculimacula</taxon>
    </lineage>
</organism>
<reference evidence="1 2" key="1">
    <citation type="journal article" date="2024" name="Commun. Biol.">
        <title>Comparative genomic analysis of thermophilic fungi reveals convergent evolutionary adaptations and gene losses.</title>
        <authorList>
            <person name="Steindorff A.S."/>
            <person name="Aguilar-Pontes M.V."/>
            <person name="Robinson A.J."/>
            <person name="Andreopoulos B."/>
            <person name="LaButti K."/>
            <person name="Kuo A."/>
            <person name="Mondo S."/>
            <person name="Riley R."/>
            <person name="Otillar R."/>
            <person name="Haridas S."/>
            <person name="Lipzen A."/>
            <person name="Grimwood J."/>
            <person name="Schmutz J."/>
            <person name="Clum A."/>
            <person name="Reid I.D."/>
            <person name="Moisan M.C."/>
            <person name="Butler G."/>
            <person name="Nguyen T.T.M."/>
            <person name="Dewar K."/>
            <person name="Conant G."/>
            <person name="Drula E."/>
            <person name="Henrissat B."/>
            <person name="Hansel C."/>
            <person name="Singer S."/>
            <person name="Hutchinson M.I."/>
            <person name="de Vries R.P."/>
            <person name="Natvig D.O."/>
            <person name="Powell A.J."/>
            <person name="Tsang A."/>
            <person name="Grigoriev I.V."/>
        </authorList>
    </citation>
    <scope>NUCLEOTIDE SEQUENCE [LARGE SCALE GENOMIC DNA]</scope>
    <source>
        <strain evidence="1 2">CBS 494.80</strain>
    </source>
</reference>